<evidence type="ECO:0000256" key="11">
    <source>
        <dbReference type="ARBA" id="ARBA00022737"/>
    </source>
</evidence>
<evidence type="ECO:0000256" key="6">
    <source>
        <dbReference type="ARBA" id="ARBA00022519"/>
    </source>
</evidence>
<accession>A0AAW8B0T3</accession>
<dbReference type="PRINTS" id="PR00605">
    <property type="entry name" value="CYTCHROMECIC"/>
</dbReference>
<dbReference type="InterPro" id="IPR038414">
    <property type="entry name" value="CcoP_N_sf"/>
</dbReference>
<evidence type="ECO:0000256" key="16">
    <source>
        <dbReference type="ARBA" id="ARBA00023004"/>
    </source>
</evidence>
<dbReference type="EMBL" id="JAUUUU010000001">
    <property type="protein sequence ID" value="MDP1519563.1"/>
    <property type="molecule type" value="Genomic_DNA"/>
</dbReference>
<evidence type="ECO:0000256" key="22">
    <source>
        <dbReference type="SAM" id="Phobius"/>
    </source>
</evidence>
<dbReference type="SUPFAM" id="SSF46626">
    <property type="entry name" value="Cytochrome c"/>
    <property type="match status" value="2"/>
</dbReference>
<evidence type="ECO:0000256" key="5">
    <source>
        <dbReference type="ARBA" id="ARBA00022475"/>
    </source>
</evidence>
<dbReference type="PANTHER" id="PTHR33751:SF1">
    <property type="entry name" value="CBB3-TYPE CYTOCHROME C OXIDASE SUBUNIT FIXP"/>
    <property type="match status" value="1"/>
</dbReference>
<keyword evidence="15 19" id="KW-0560">Oxidoreductase</keyword>
<dbReference type="InterPro" id="IPR004678">
    <property type="entry name" value="Cyt_c_oxidase_cbb3_su3"/>
</dbReference>
<feature type="binding site" description="covalent" evidence="21">
    <location>
        <position position="228"/>
    </location>
    <ligand>
        <name>heme c</name>
        <dbReference type="ChEBI" id="CHEBI:61717"/>
        <label>2</label>
    </ligand>
</feature>
<evidence type="ECO:0000256" key="15">
    <source>
        <dbReference type="ARBA" id="ARBA00023002"/>
    </source>
</evidence>
<keyword evidence="25" id="KW-1185">Reference proteome</keyword>
<keyword evidence="8 19" id="KW-0679">Respiratory chain</keyword>
<dbReference type="InterPro" id="IPR008168">
    <property type="entry name" value="Cyt_C_IC"/>
</dbReference>
<dbReference type="Proteomes" id="UP001178354">
    <property type="component" value="Unassembled WGS sequence"/>
</dbReference>
<dbReference type="InterPro" id="IPR009056">
    <property type="entry name" value="Cyt_c-like_dom"/>
</dbReference>
<evidence type="ECO:0000313" key="25">
    <source>
        <dbReference type="Proteomes" id="UP001178354"/>
    </source>
</evidence>
<feature type="binding site" description="covalent" evidence="21">
    <location>
        <position position="231"/>
    </location>
    <ligand>
        <name>heme c</name>
        <dbReference type="ChEBI" id="CHEBI:61717"/>
        <label>2</label>
    </ligand>
</feature>
<dbReference type="InterPro" id="IPR050597">
    <property type="entry name" value="Cytochrome_c_Oxidase_Subunit"/>
</dbReference>
<dbReference type="PANTHER" id="PTHR33751">
    <property type="entry name" value="CBB3-TYPE CYTOCHROME C OXIDASE SUBUNIT FIXP"/>
    <property type="match status" value="1"/>
</dbReference>
<keyword evidence="4 19" id="KW-0813">Transport</keyword>
<proteinExistence type="inferred from homology"/>
<evidence type="ECO:0000256" key="21">
    <source>
        <dbReference type="PIRSR" id="PIRSR000006-2"/>
    </source>
</evidence>
<evidence type="ECO:0000256" key="10">
    <source>
        <dbReference type="ARBA" id="ARBA00022723"/>
    </source>
</evidence>
<reference evidence="24" key="2">
    <citation type="submission" date="2023-08" db="EMBL/GenBank/DDBJ databases">
        <authorList>
            <person name="Luo J."/>
        </authorList>
    </citation>
    <scope>NUCLEOTIDE SEQUENCE</scope>
    <source>
        <strain evidence="24">DSM 25064</strain>
    </source>
</reference>
<keyword evidence="12 19" id="KW-0375">Hydrogen ion transport</keyword>
<dbReference type="GO" id="GO:0005886">
    <property type="term" value="C:plasma membrane"/>
    <property type="evidence" value="ECO:0007669"/>
    <property type="project" value="UniProtKB-SubCell"/>
</dbReference>
<evidence type="ECO:0000256" key="17">
    <source>
        <dbReference type="ARBA" id="ARBA00023065"/>
    </source>
</evidence>
<evidence type="ECO:0000256" key="13">
    <source>
        <dbReference type="ARBA" id="ARBA00022982"/>
    </source>
</evidence>
<evidence type="ECO:0000256" key="7">
    <source>
        <dbReference type="ARBA" id="ARBA00022617"/>
    </source>
</evidence>
<keyword evidence="5 19" id="KW-1003">Cell membrane</keyword>
<dbReference type="PIRSF" id="PIRSF000006">
    <property type="entry name" value="Cbb3-Cox_fixP"/>
    <property type="match status" value="1"/>
</dbReference>
<comment type="subunit">
    <text evidence="19">Component of the cbb3-type cytochrome c oxidase.</text>
</comment>
<keyword evidence="16 19" id="KW-0408">Iron</keyword>
<evidence type="ECO:0000256" key="2">
    <source>
        <dbReference type="ARBA" id="ARBA00004673"/>
    </source>
</evidence>
<feature type="binding site" description="axial binding residue" evidence="20">
    <location>
        <position position="146"/>
    </location>
    <ligand>
        <name>heme c</name>
        <dbReference type="ChEBI" id="CHEBI:61717"/>
        <label>1</label>
    </ligand>
    <ligandPart>
        <name>Fe</name>
        <dbReference type="ChEBI" id="CHEBI:18248"/>
    </ligandPart>
</feature>
<dbReference type="Gene3D" id="6.10.280.130">
    <property type="match status" value="1"/>
</dbReference>
<dbReference type="GO" id="GO:0009055">
    <property type="term" value="F:electron transfer activity"/>
    <property type="evidence" value="ECO:0007669"/>
    <property type="project" value="InterPro"/>
</dbReference>
<dbReference type="PROSITE" id="PS51007">
    <property type="entry name" value="CYTC"/>
    <property type="match status" value="2"/>
</dbReference>
<reference evidence="24" key="1">
    <citation type="journal article" date="2010" name="Int. J. Syst. Evol. Microbiol.">
        <title>Porticoccus litoralis gen. nov., sp. nov., a gammaproteobacterium isolated from the Yellow Sea.</title>
        <authorList>
            <person name="Oh H.M."/>
            <person name="Kim H."/>
            <person name="Kim K.M."/>
            <person name="Min G.S."/>
            <person name="Cho J.C."/>
        </authorList>
    </citation>
    <scope>NUCLEOTIDE SEQUENCE</scope>
    <source>
        <strain evidence="24">DSM 25064</strain>
    </source>
</reference>
<evidence type="ECO:0000313" key="24">
    <source>
        <dbReference type="EMBL" id="MDP1519563.1"/>
    </source>
</evidence>
<keyword evidence="10 19" id="KW-0479">Metal-binding</keyword>
<evidence type="ECO:0000256" key="4">
    <source>
        <dbReference type="ARBA" id="ARBA00022448"/>
    </source>
</evidence>
<gene>
    <name evidence="24" type="primary">ccoP</name>
    <name evidence="24" type="ORF">Q8A57_01095</name>
</gene>
<feature type="binding site" description="axial binding residue" evidence="20">
    <location>
        <position position="273"/>
    </location>
    <ligand>
        <name>heme c</name>
        <dbReference type="ChEBI" id="CHEBI:61717"/>
        <label>1</label>
    </ligand>
    <ligandPart>
        <name>Fe</name>
        <dbReference type="ChEBI" id="CHEBI:18248"/>
    </ligandPart>
</feature>
<feature type="domain" description="Cytochrome c" evidence="23">
    <location>
        <begin position="215"/>
        <end position="296"/>
    </location>
</feature>
<dbReference type="Pfam" id="PF14715">
    <property type="entry name" value="FixP_N"/>
    <property type="match status" value="1"/>
</dbReference>
<keyword evidence="14 22" id="KW-1133">Transmembrane helix</keyword>
<keyword evidence="6 19" id="KW-0997">Cell inner membrane</keyword>
<evidence type="ECO:0000256" key="3">
    <source>
        <dbReference type="ARBA" id="ARBA00006113"/>
    </source>
</evidence>
<evidence type="ECO:0000256" key="19">
    <source>
        <dbReference type="PIRNR" id="PIRNR000006"/>
    </source>
</evidence>
<dbReference type="NCBIfam" id="TIGR00782">
    <property type="entry name" value="ccoP"/>
    <property type="match status" value="1"/>
</dbReference>
<feature type="transmembrane region" description="Helical" evidence="22">
    <location>
        <begin position="7"/>
        <end position="25"/>
    </location>
</feature>
<keyword evidence="9 22" id="KW-0812">Transmembrane</keyword>
<dbReference type="Gene3D" id="1.10.760.10">
    <property type="entry name" value="Cytochrome c-like domain"/>
    <property type="match status" value="2"/>
</dbReference>
<keyword evidence="17 19" id="KW-0406">Ion transport</keyword>
<evidence type="ECO:0000256" key="1">
    <source>
        <dbReference type="ARBA" id="ARBA00004533"/>
    </source>
</evidence>
<keyword evidence="18 19" id="KW-0472">Membrane</keyword>
<keyword evidence="7 19" id="KW-0349">Heme</keyword>
<dbReference type="GO" id="GO:0016491">
    <property type="term" value="F:oxidoreductase activity"/>
    <property type="evidence" value="ECO:0007669"/>
    <property type="project" value="UniProtKB-KW"/>
</dbReference>
<feature type="binding site" description="covalent" evidence="21">
    <location>
        <position position="145"/>
    </location>
    <ligand>
        <name>heme c</name>
        <dbReference type="ChEBI" id="CHEBI:61717"/>
        <label>1</label>
    </ligand>
</feature>
<feature type="binding site" description="covalent" evidence="21">
    <location>
        <position position="142"/>
    </location>
    <ligand>
        <name>heme c</name>
        <dbReference type="ChEBI" id="CHEBI:61717"/>
        <label>1</label>
    </ligand>
</feature>
<dbReference type="GO" id="GO:0020037">
    <property type="term" value="F:heme binding"/>
    <property type="evidence" value="ECO:0007669"/>
    <property type="project" value="InterPro"/>
</dbReference>
<feature type="transmembrane region" description="Helical" evidence="22">
    <location>
        <begin position="61"/>
        <end position="80"/>
    </location>
</feature>
<organism evidence="24 25">
    <name type="scientific">Porticoccus litoralis</name>
    <dbReference type="NCBI Taxonomy" id="434086"/>
    <lineage>
        <taxon>Bacteria</taxon>
        <taxon>Pseudomonadati</taxon>
        <taxon>Pseudomonadota</taxon>
        <taxon>Gammaproteobacteria</taxon>
        <taxon>Cellvibrionales</taxon>
        <taxon>Porticoccaceae</taxon>
        <taxon>Porticoccus</taxon>
    </lineage>
</organism>
<keyword evidence="11" id="KW-0677">Repeat</keyword>
<sequence>MSTFWSIWIIVITLITIAGCTWLLFANRKVEVREDLKEGEAPKTGHVYDGIEEYDNPLPGWWFKMFVGTVIFGIGYLILYPGLGSYAGVLGWTQVGQWQEEVAEAEAKYAPVYAQYADMPVEELIANPDAMKMSRRLFNNNCSVCHGSDGRGSYGFPNLADSDWLYGGSADNIKTSITQGRKGMMPAWGAVIGEEGVDQVAEYVFKLSGREHDEAKANVGAQTYATYCAACHGAEGKGVAAMGAPNLTDGVWLYGGSPSLVRHSIRNGRNGNMPAQADKLKAEKIHLLTAYVYNLSKNQ</sequence>
<dbReference type="InterPro" id="IPR032858">
    <property type="entry name" value="CcoP_N"/>
</dbReference>
<comment type="caution">
    <text evidence="24">The sequence shown here is derived from an EMBL/GenBank/DDBJ whole genome shotgun (WGS) entry which is preliminary data.</text>
</comment>
<feature type="binding site" description="axial binding residue" evidence="20">
    <location>
        <position position="185"/>
    </location>
    <ligand>
        <name>heme c</name>
        <dbReference type="ChEBI" id="CHEBI:61717"/>
        <label>2</label>
    </ligand>
    <ligandPart>
        <name>Fe</name>
        <dbReference type="ChEBI" id="CHEBI:18248"/>
    </ligandPart>
</feature>
<keyword evidence="13 19" id="KW-0249">Electron transport</keyword>
<protein>
    <recommendedName>
        <fullName evidence="19">Cbb3-type cytochrome c oxidase subunit</fullName>
    </recommendedName>
</protein>
<evidence type="ECO:0000256" key="14">
    <source>
        <dbReference type="ARBA" id="ARBA00022989"/>
    </source>
</evidence>
<dbReference type="GO" id="GO:1902600">
    <property type="term" value="P:proton transmembrane transport"/>
    <property type="evidence" value="ECO:0007669"/>
    <property type="project" value="UniProtKB-KW"/>
</dbReference>
<evidence type="ECO:0000256" key="8">
    <source>
        <dbReference type="ARBA" id="ARBA00022660"/>
    </source>
</evidence>
<dbReference type="InterPro" id="IPR036909">
    <property type="entry name" value="Cyt_c-like_dom_sf"/>
</dbReference>
<evidence type="ECO:0000259" key="23">
    <source>
        <dbReference type="PROSITE" id="PS51007"/>
    </source>
</evidence>
<evidence type="ECO:0000256" key="9">
    <source>
        <dbReference type="ARBA" id="ARBA00022692"/>
    </source>
</evidence>
<feature type="binding site" description="axial binding residue" evidence="20">
    <location>
        <position position="232"/>
    </location>
    <ligand>
        <name>heme c</name>
        <dbReference type="ChEBI" id="CHEBI:61717"/>
        <label>2</label>
    </ligand>
    <ligandPart>
        <name>Fe</name>
        <dbReference type="ChEBI" id="CHEBI:18248"/>
    </ligandPart>
</feature>
<feature type="domain" description="Cytochrome c" evidence="23">
    <location>
        <begin position="129"/>
        <end position="208"/>
    </location>
</feature>
<evidence type="ECO:0000256" key="12">
    <source>
        <dbReference type="ARBA" id="ARBA00022781"/>
    </source>
</evidence>
<comment type="similarity">
    <text evidence="3 19">Belongs to the CcoP / FixP family.</text>
</comment>
<dbReference type="Pfam" id="PF13442">
    <property type="entry name" value="Cytochrome_CBB3"/>
    <property type="match status" value="2"/>
</dbReference>
<comment type="function">
    <text evidence="19">C-type cytochrome. Part of the cbb3-type cytochrome c oxidase complex.</text>
</comment>
<dbReference type="RefSeq" id="WP_305169077.1">
    <property type="nucleotide sequence ID" value="NZ_JAUUUU010000001.1"/>
</dbReference>
<evidence type="ECO:0000256" key="18">
    <source>
        <dbReference type="ARBA" id="ARBA00023136"/>
    </source>
</evidence>
<comment type="subcellular location">
    <subcellularLocation>
        <location evidence="1 19">Cell inner membrane</location>
    </subcellularLocation>
</comment>
<evidence type="ECO:0000256" key="20">
    <source>
        <dbReference type="PIRSR" id="PIRSR000006-1"/>
    </source>
</evidence>
<name>A0AAW8B0T3_9GAMM</name>
<comment type="cofactor">
    <cofactor evidence="19 21">
        <name>heme c</name>
        <dbReference type="ChEBI" id="CHEBI:61717"/>
    </cofactor>
    <text evidence="19 21">Binds 2 heme C groups per subunit.</text>
</comment>
<dbReference type="GO" id="GO:0005506">
    <property type="term" value="F:iron ion binding"/>
    <property type="evidence" value="ECO:0007669"/>
    <property type="project" value="InterPro"/>
</dbReference>
<dbReference type="AlphaFoldDB" id="A0AAW8B0T3"/>
<comment type="pathway">
    <text evidence="2 19">Energy metabolism; oxidative phosphorylation.</text>
</comment>